<evidence type="ECO:0000256" key="1">
    <source>
        <dbReference type="ARBA" id="ARBA00009437"/>
    </source>
</evidence>
<dbReference type="SUPFAM" id="SSF46785">
    <property type="entry name" value="Winged helix' DNA-binding domain"/>
    <property type="match status" value="1"/>
</dbReference>
<dbReference type="OrthoDB" id="5671700at2"/>
<dbReference type="PANTHER" id="PTHR30419">
    <property type="entry name" value="HTH-TYPE TRANSCRIPTIONAL REGULATOR YBHD"/>
    <property type="match status" value="1"/>
</dbReference>
<gene>
    <name evidence="6" type="ORF">D0T90_04520</name>
</gene>
<feature type="domain" description="HTH lysR-type" evidence="5">
    <location>
        <begin position="10"/>
        <end position="67"/>
    </location>
</feature>
<protein>
    <submittedName>
        <fullName evidence="6">LysR family transcriptional regulator</fullName>
    </submittedName>
</protein>
<dbReference type="InterPro" id="IPR005119">
    <property type="entry name" value="LysR_subst-bd"/>
</dbReference>
<dbReference type="Gene3D" id="1.10.10.10">
    <property type="entry name" value="Winged helix-like DNA-binding domain superfamily/Winged helix DNA-binding domain"/>
    <property type="match status" value="1"/>
</dbReference>
<evidence type="ECO:0000256" key="3">
    <source>
        <dbReference type="ARBA" id="ARBA00023125"/>
    </source>
</evidence>
<dbReference type="PROSITE" id="PS50931">
    <property type="entry name" value="HTH_LYSR"/>
    <property type="match status" value="1"/>
</dbReference>
<evidence type="ECO:0000256" key="4">
    <source>
        <dbReference type="ARBA" id="ARBA00023163"/>
    </source>
</evidence>
<dbReference type="Gene3D" id="3.40.190.10">
    <property type="entry name" value="Periplasmic binding protein-like II"/>
    <property type="match status" value="2"/>
</dbReference>
<organism evidence="6 7">
    <name type="scientific">Neisseria animalis</name>
    <dbReference type="NCBI Taxonomy" id="492"/>
    <lineage>
        <taxon>Bacteria</taxon>
        <taxon>Pseudomonadati</taxon>
        <taxon>Pseudomonadota</taxon>
        <taxon>Betaproteobacteria</taxon>
        <taxon>Neisseriales</taxon>
        <taxon>Neisseriaceae</taxon>
        <taxon>Neisseria</taxon>
    </lineage>
</organism>
<dbReference type="InterPro" id="IPR000847">
    <property type="entry name" value="LysR_HTH_N"/>
</dbReference>
<dbReference type="Proteomes" id="UP000325536">
    <property type="component" value="Chromosome"/>
</dbReference>
<dbReference type="SUPFAM" id="SSF53850">
    <property type="entry name" value="Periplasmic binding protein-like II"/>
    <property type="match status" value="1"/>
</dbReference>
<dbReference type="KEGG" id="naq:D0T90_04520"/>
<dbReference type="InterPro" id="IPR036388">
    <property type="entry name" value="WH-like_DNA-bd_sf"/>
</dbReference>
<evidence type="ECO:0000259" key="5">
    <source>
        <dbReference type="PROSITE" id="PS50931"/>
    </source>
</evidence>
<evidence type="ECO:0000313" key="6">
    <source>
        <dbReference type="EMBL" id="QEY23857.1"/>
    </source>
</evidence>
<evidence type="ECO:0000313" key="7">
    <source>
        <dbReference type="Proteomes" id="UP000325536"/>
    </source>
</evidence>
<dbReference type="Pfam" id="PF03466">
    <property type="entry name" value="LysR_substrate"/>
    <property type="match status" value="1"/>
</dbReference>
<dbReference type="GO" id="GO:0003700">
    <property type="term" value="F:DNA-binding transcription factor activity"/>
    <property type="evidence" value="ECO:0007669"/>
    <property type="project" value="InterPro"/>
</dbReference>
<keyword evidence="3" id="KW-0238">DNA-binding</keyword>
<reference evidence="6 7" key="1">
    <citation type="submission" date="2018-08" db="EMBL/GenBank/DDBJ databases">
        <title>Neisseria animalis ATCC 49930 complete genome.</title>
        <authorList>
            <person name="Veseli I.A."/>
            <person name="Mascarenhas dos Santos A.C."/>
            <person name="Buttler R."/>
            <person name="Pombert J.-F."/>
        </authorList>
    </citation>
    <scope>NUCLEOTIDE SEQUENCE [LARGE SCALE GENOMIC DNA]</scope>
    <source>
        <strain evidence="6 7">ATCC 49930</strain>
    </source>
</reference>
<dbReference type="Pfam" id="PF00126">
    <property type="entry name" value="HTH_1"/>
    <property type="match status" value="1"/>
</dbReference>
<dbReference type="InterPro" id="IPR050950">
    <property type="entry name" value="HTH-type_LysR_regulators"/>
</dbReference>
<dbReference type="GO" id="GO:0003677">
    <property type="term" value="F:DNA binding"/>
    <property type="evidence" value="ECO:0007669"/>
    <property type="project" value="UniProtKB-KW"/>
</dbReference>
<keyword evidence="2" id="KW-0805">Transcription regulation</keyword>
<name>A0A5P3MQH7_NEIAN</name>
<proteinExistence type="inferred from homology"/>
<keyword evidence="4" id="KW-0804">Transcription</keyword>
<dbReference type="GO" id="GO:0005829">
    <property type="term" value="C:cytosol"/>
    <property type="evidence" value="ECO:0007669"/>
    <property type="project" value="TreeGrafter"/>
</dbReference>
<dbReference type="AlphaFoldDB" id="A0A5P3MQH7"/>
<sequence>MALGDWTRRVRLRHLEIVLALAESGNISQTAESLNMTQPGISRWLKELEDDIGLTLFVRHARGLKPTHHGEILIAHARELVNYLDLTRDDLNACKQHGNGIVRLGCSGAVTTNTAPLAAAMLTEKLPQCRLNITESTMDTLLGQLAQGSLDIVIGRSANRLLPEGIGHETIYTEPLYFISGTMHPLAQVKNLEWNELYRYRWLVWPPNTPIRQELESVLLQAQQSLPDNAIESNSANFNLNMLARTDFISVASARTARRWQYFGLIAVLDLTLPVSGSVSAFWRTDSLKRPAVAQALDIIRQAADRTES</sequence>
<accession>A0A5P3MQH7</accession>
<dbReference type="EMBL" id="CP031699">
    <property type="protein sequence ID" value="QEY23857.1"/>
    <property type="molecule type" value="Genomic_DNA"/>
</dbReference>
<dbReference type="PRINTS" id="PR00039">
    <property type="entry name" value="HTHLYSR"/>
</dbReference>
<comment type="similarity">
    <text evidence="1">Belongs to the LysR transcriptional regulatory family.</text>
</comment>
<dbReference type="InterPro" id="IPR036390">
    <property type="entry name" value="WH_DNA-bd_sf"/>
</dbReference>
<dbReference type="PANTHER" id="PTHR30419:SF8">
    <property type="entry name" value="NITROGEN ASSIMILATION TRANSCRIPTIONAL ACTIVATOR-RELATED"/>
    <property type="match status" value="1"/>
</dbReference>
<keyword evidence="7" id="KW-1185">Reference proteome</keyword>
<evidence type="ECO:0000256" key="2">
    <source>
        <dbReference type="ARBA" id="ARBA00023015"/>
    </source>
</evidence>